<dbReference type="eggNOG" id="ENOG502QQPF">
    <property type="taxonomic scope" value="Eukaryota"/>
</dbReference>
<evidence type="ECO:0000256" key="5">
    <source>
        <dbReference type="ARBA" id="ARBA00022741"/>
    </source>
</evidence>
<accession>M8AVU8</accession>
<keyword evidence="6 10" id="KW-0418">Kinase</keyword>
<protein>
    <submittedName>
        <fullName evidence="10">Wall-associated receptor kinase 2</fullName>
    </submittedName>
</protein>
<dbReference type="Gene3D" id="2.10.25.10">
    <property type="entry name" value="Laminin"/>
    <property type="match status" value="1"/>
</dbReference>
<keyword evidence="5" id="KW-0547">Nucleotide-binding</keyword>
<dbReference type="SMART" id="SM00181">
    <property type="entry name" value="EGF"/>
    <property type="match status" value="2"/>
</dbReference>
<evidence type="ECO:0000256" key="2">
    <source>
        <dbReference type="ARBA" id="ARBA00022527"/>
    </source>
</evidence>
<dbReference type="AlphaFoldDB" id="M8AVU8"/>
<dbReference type="PANTHER" id="PTHR27005">
    <property type="entry name" value="WALL-ASSOCIATED RECEPTOR KINASE-LIKE 21"/>
    <property type="match status" value="1"/>
</dbReference>
<dbReference type="STRING" id="4572.M8AVU8"/>
<dbReference type="Gene3D" id="3.30.200.20">
    <property type="entry name" value="Phosphorylase Kinase, domain 1"/>
    <property type="match status" value="1"/>
</dbReference>
<keyword evidence="2" id="KW-0723">Serine/threonine-protein kinase</keyword>
<dbReference type="Pfam" id="PF07714">
    <property type="entry name" value="PK_Tyr_Ser-Thr"/>
    <property type="match status" value="1"/>
</dbReference>
<dbReference type="EMBL" id="KD046960">
    <property type="protein sequence ID" value="EMS65179.1"/>
    <property type="molecule type" value="Genomic_DNA"/>
</dbReference>
<evidence type="ECO:0000256" key="9">
    <source>
        <dbReference type="ARBA" id="ARBA00023180"/>
    </source>
</evidence>
<dbReference type="InterPro" id="IPR045274">
    <property type="entry name" value="WAK-like"/>
</dbReference>
<evidence type="ECO:0000256" key="3">
    <source>
        <dbReference type="ARBA" id="ARBA00022679"/>
    </source>
</evidence>
<name>M8AVU8_TRIUA</name>
<evidence type="ECO:0000313" key="10">
    <source>
        <dbReference type="EMBL" id="EMS65179.1"/>
    </source>
</evidence>
<evidence type="ECO:0000256" key="6">
    <source>
        <dbReference type="ARBA" id="ARBA00022777"/>
    </source>
</evidence>
<sequence length="721" mass="79218">MTQATFFLVMFYIALLGLGKGISGASPLAAAAAPRPRDCPDKCGDITVPYPFGIGRGCSRPNFNLNCSEGVLLRGNNIQIESITLETAQIVAYLTSTYSCNAQGRRSRSQNMSFNLGSGLFLLSPADNVFTAIGCSLEARLNGRIGSANRYLTGCITTCTSVDLDDIGQEGAPCSGQGCCQASIAPGLSYVASRWGKDKQNNNPVPDNTCQYAFVAKKGWYNFSQSDLVGKNFANKLVKGTVPLVLDWAIRNGTCPSPQHNGNKDIPYGVCISTHSYCVNSSNGPGYFCNCSEGYVGNPYEGNGCKNINECEPSTWPKSIKYGNLFPCHGGKCRDVDGDYECNCNFGRRGDGKSDKGCEPVLSSAAVVVIDAPFYLAEGTISAIFISALLLLFVHMEHEKRKLSDRYNMNGGKLLKSIKIEIFKKEELDKITKNYSTIIGKGAFGEVYKGTTREYMQVAVKRSIAINKDRQKDFANEIQIQSQISHKYLVQLLGCCLETEVPMLVYEFVPRGSLYDVLHGKNGNMRRDPISLRARLDIAICSADALAYMHSQASQKILHGDVKSGNILLDDEFMPKVSDFGTSRLMSIEKDHTNWVIGDSSYIDPVYMKTGLLTEKSDVYSFGIVVLELITRKKARYDRNNSLPLNYIKASMEGATGQMYDTEILSSGEDVKCLGEVGLIALQCLEVDVDDRPTMTEVAEKIKRCKSRWLQSHWHGKTKAL</sequence>
<dbReference type="CDD" id="cd00054">
    <property type="entry name" value="EGF_CA"/>
    <property type="match status" value="1"/>
</dbReference>
<comment type="subcellular location">
    <subcellularLocation>
        <location evidence="1">Membrane</location>
        <topology evidence="1">Single-pass type I membrane protein</topology>
    </subcellularLocation>
</comment>
<keyword evidence="4" id="KW-0732">Signal</keyword>
<keyword evidence="8" id="KW-1015">Disulfide bond</keyword>
<dbReference type="SMART" id="SM00179">
    <property type="entry name" value="EGF_CA"/>
    <property type="match status" value="1"/>
</dbReference>
<reference evidence="10" key="1">
    <citation type="journal article" date="2013" name="Nature">
        <title>Draft genome of the wheat A-genome progenitor Triticum urartu.</title>
        <authorList>
            <person name="Ling H.Q."/>
            <person name="Zhao S."/>
            <person name="Liu D."/>
            <person name="Wang J."/>
            <person name="Sun H."/>
            <person name="Zhang C."/>
            <person name="Fan H."/>
            <person name="Li D."/>
            <person name="Dong L."/>
            <person name="Tao Y."/>
            <person name="Gao C."/>
            <person name="Wu H."/>
            <person name="Li Y."/>
            <person name="Cui Y."/>
            <person name="Guo X."/>
            <person name="Zheng S."/>
            <person name="Wang B."/>
            <person name="Yu K."/>
            <person name="Liang Q."/>
            <person name="Yang W."/>
            <person name="Lou X."/>
            <person name="Chen J."/>
            <person name="Feng M."/>
            <person name="Jian J."/>
            <person name="Zhang X."/>
            <person name="Luo G."/>
            <person name="Jiang Y."/>
            <person name="Liu J."/>
            <person name="Wang Z."/>
            <person name="Sha Y."/>
            <person name="Zhang B."/>
            <person name="Wu H."/>
            <person name="Tang D."/>
            <person name="Shen Q."/>
            <person name="Xue P."/>
            <person name="Zou S."/>
            <person name="Wang X."/>
            <person name="Liu X."/>
            <person name="Wang F."/>
            <person name="Yang Y."/>
            <person name="An X."/>
            <person name="Dong Z."/>
            <person name="Zhang K."/>
            <person name="Zhang X."/>
            <person name="Luo M.C."/>
            <person name="Dvorak J."/>
            <person name="Tong Y."/>
            <person name="Wang J."/>
            <person name="Yang H."/>
            <person name="Li Z."/>
            <person name="Wang D."/>
            <person name="Zhang A."/>
            <person name="Wang J."/>
        </authorList>
    </citation>
    <scope>NUCLEOTIDE SEQUENCE</scope>
</reference>
<dbReference type="OMA" id="CNAQGRR"/>
<evidence type="ECO:0000256" key="4">
    <source>
        <dbReference type="ARBA" id="ARBA00022729"/>
    </source>
</evidence>
<dbReference type="FunFam" id="1.10.510.10:FF:000606">
    <property type="entry name" value="Wall-associated receptor kinase 3"/>
    <property type="match status" value="1"/>
</dbReference>
<dbReference type="InterPro" id="IPR000742">
    <property type="entry name" value="EGF"/>
</dbReference>
<dbReference type="GO" id="GO:0007166">
    <property type="term" value="P:cell surface receptor signaling pathway"/>
    <property type="evidence" value="ECO:0007669"/>
    <property type="project" value="InterPro"/>
</dbReference>
<keyword evidence="10" id="KW-0675">Receptor</keyword>
<dbReference type="InterPro" id="IPR008271">
    <property type="entry name" value="Ser/Thr_kinase_AS"/>
</dbReference>
<dbReference type="InterPro" id="IPR001245">
    <property type="entry name" value="Ser-Thr/Tyr_kinase_cat_dom"/>
</dbReference>
<dbReference type="Pfam" id="PF13947">
    <property type="entry name" value="GUB_WAK_bind"/>
    <property type="match status" value="1"/>
</dbReference>
<dbReference type="PROSITE" id="PS50011">
    <property type="entry name" value="PROTEIN_KINASE_DOM"/>
    <property type="match status" value="1"/>
</dbReference>
<dbReference type="PROSITE" id="PS00108">
    <property type="entry name" value="PROTEIN_KINASE_ST"/>
    <property type="match status" value="1"/>
</dbReference>
<dbReference type="GO" id="GO:0004674">
    <property type="term" value="F:protein serine/threonine kinase activity"/>
    <property type="evidence" value="ECO:0007669"/>
    <property type="project" value="UniProtKB-KW"/>
</dbReference>
<evidence type="ECO:0000256" key="1">
    <source>
        <dbReference type="ARBA" id="ARBA00004479"/>
    </source>
</evidence>
<organism evidence="10">
    <name type="scientific">Triticum urartu</name>
    <name type="common">Red wild einkorn</name>
    <name type="synonym">Crithodium urartu</name>
    <dbReference type="NCBI Taxonomy" id="4572"/>
    <lineage>
        <taxon>Eukaryota</taxon>
        <taxon>Viridiplantae</taxon>
        <taxon>Streptophyta</taxon>
        <taxon>Embryophyta</taxon>
        <taxon>Tracheophyta</taxon>
        <taxon>Spermatophyta</taxon>
        <taxon>Magnoliopsida</taxon>
        <taxon>Liliopsida</taxon>
        <taxon>Poales</taxon>
        <taxon>Poaceae</taxon>
        <taxon>BOP clade</taxon>
        <taxon>Pooideae</taxon>
        <taxon>Triticodae</taxon>
        <taxon>Triticeae</taxon>
        <taxon>Triticinae</taxon>
        <taxon>Triticum</taxon>
    </lineage>
</organism>
<dbReference type="InterPro" id="IPR000719">
    <property type="entry name" value="Prot_kinase_dom"/>
</dbReference>
<dbReference type="GO" id="GO:0030247">
    <property type="term" value="F:polysaccharide binding"/>
    <property type="evidence" value="ECO:0007669"/>
    <property type="project" value="InterPro"/>
</dbReference>
<dbReference type="PANTHER" id="PTHR27005:SF468">
    <property type="entry name" value="OS01G0310500 PROTEIN"/>
    <property type="match status" value="1"/>
</dbReference>
<evidence type="ECO:0000256" key="8">
    <source>
        <dbReference type="ARBA" id="ARBA00023157"/>
    </source>
</evidence>
<dbReference type="SUPFAM" id="SSF56112">
    <property type="entry name" value="Protein kinase-like (PK-like)"/>
    <property type="match status" value="1"/>
</dbReference>
<dbReference type="GO" id="GO:0005509">
    <property type="term" value="F:calcium ion binding"/>
    <property type="evidence" value="ECO:0007669"/>
    <property type="project" value="InterPro"/>
</dbReference>
<keyword evidence="3" id="KW-0808">Transferase</keyword>
<dbReference type="SMART" id="SM00220">
    <property type="entry name" value="S_TKc"/>
    <property type="match status" value="1"/>
</dbReference>
<dbReference type="GO" id="GO:0005524">
    <property type="term" value="F:ATP binding"/>
    <property type="evidence" value="ECO:0007669"/>
    <property type="project" value="UniProtKB-UniRule"/>
</dbReference>
<dbReference type="InterPro" id="IPR011009">
    <property type="entry name" value="Kinase-like_dom_sf"/>
</dbReference>
<dbReference type="Gene3D" id="1.10.510.10">
    <property type="entry name" value="Transferase(Phosphotransferase) domain 1"/>
    <property type="match status" value="1"/>
</dbReference>
<evidence type="ECO:0000256" key="7">
    <source>
        <dbReference type="ARBA" id="ARBA00022840"/>
    </source>
</evidence>
<keyword evidence="7" id="KW-0067">ATP-binding</keyword>
<keyword evidence="9" id="KW-0325">Glycoprotein</keyword>
<dbReference type="InterPro" id="IPR017441">
    <property type="entry name" value="Protein_kinase_ATP_BS"/>
</dbReference>
<dbReference type="PROSITE" id="PS00107">
    <property type="entry name" value="PROTEIN_KINASE_ATP"/>
    <property type="match status" value="1"/>
</dbReference>
<dbReference type="InterPro" id="IPR025287">
    <property type="entry name" value="WAK_GUB"/>
</dbReference>
<dbReference type="FunFam" id="3.30.200.20:FF:000581">
    <property type="entry name" value="Wall-associated receptor kinase 3"/>
    <property type="match status" value="1"/>
</dbReference>
<gene>
    <name evidence="10" type="ORF">TRIUR3_12191</name>
</gene>
<dbReference type="InterPro" id="IPR001881">
    <property type="entry name" value="EGF-like_Ca-bd_dom"/>
</dbReference>
<proteinExistence type="predicted"/>
<dbReference type="GO" id="GO:0005886">
    <property type="term" value="C:plasma membrane"/>
    <property type="evidence" value="ECO:0007669"/>
    <property type="project" value="TreeGrafter"/>
</dbReference>